<dbReference type="Gene3D" id="3.30.40.10">
    <property type="entry name" value="Zinc/RING finger domain, C3HC4 (zinc finger)"/>
    <property type="match status" value="1"/>
</dbReference>
<feature type="compositionally biased region" description="Basic and acidic residues" evidence="7">
    <location>
        <begin position="168"/>
        <end position="178"/>
    </location>
</feature>
<organism evidence="9 12">
    <name type="scientific">Plasmodium ovale curtisi</name>
    <dbReference type="NCBI Taxonomy" id="864141"/>
    <lineage>
        <taxon>Eukaryota</taxon>
        <taxon>Sar</taxon>
        <taxon>Alveolata</taxon>
        <taxon>Apicomplexa</taxon>
        <taxon>Aconoidasida</taxon>
        <taxon>Haemosporida</taxon>
        <taxon>Plasmodiidae</taxon>
        <taxon>Plasmodium</taxon>
        <taxon>Plasmodium (Plasmodium)</taxon>
    </lineage>
</organism>
<dbReference type="InterPro" id="IPR017907">
    <property type="entry name" value="Znf_RING_CS"/>
</dbReference>
<reference evidence="9" key="1">
    <citation type="submission" date="2016-05" db="EMBL/GenBank/DDBJ databases">
        <authorList>
            <person name="Lavstsen T."/>
            <person name="Jespersen J.S."/>
        </authorList>
    </citation>
    <scope>NUCLEOTIDE SEQUENCE [LARGE SCALE GENOMIC DNA]</scope>
</reference>
<dbReference type="AlphaFoldDB" id="A0A1A8VQQ3"/>
<dbReference type="Proteomes" id="UP000078560">
    <property type="component" value="Unassembled WGS sequence"/>
</dbReference>
<evidence type="ECO:0000313" key="10">
    <source>
        <dbReference type="EMBL" id="SBS87892.1"/>
    </source>
</evidence>
<comment type="subcellular location">
    <subcellularLocation>
        <location evidence="1">Cytoplasm</location>
    </subcellularLocation>
</comment>
<evidence type="ECO:0000313" key="9">
    <source>
        <dbReference type="EMBL" id="SBS82788.1"/>
    </source>
</evidence>
<dbReference type="PANTHER" id="PTHR12983:SF9">
    <property type="entry name" value="E3 UBIQUITIN-PROTEIN LIGASE RNF10"/>
    <property type="match status" value="1"/>
</dbReference>
<evidence type="ECO:0000259" key="8">
    <source>
        <dbReference type="PROSITE" id="PS50089"/>
    </source>
</evidence>
<dbReference type="SUPFAM" id="SSF57850">
    <property type="entry name" value="RING/U-box"/>
    <property type="match status" value="1"/>
</dbReference>
<evidence type="ECO:0000313" key="12">
    <source>
        <dbReference type="Proteomes" id="UP000078560"/>
    </source>
</evidence>
<dbReference type="GO" id="GO:0000976">
    <property type="term" value="F:transcription cis-regulatory region binding"/>
    <property type="evidence" value="ECO:0007669"/>
    <property type="project" value="TreeGrafter"/>
</dbReference>
<feature type="compositionally biased region" description="Basic and acidic residues" evidence="7">
    <location>
        <begin position="133"/>
        <end position="150"/>
    </location>
</feature>
<keyword evidence="5" id="KW-0862">Zinc</keyword>
<dbReference type="GO" id="GO:0005737">
    <property type="term" value="C:cytoplasm"/>
    <property type="evidence" value="ECO:0007669"/>
    <property type="project" value="UniProtKB-SubCell"/>
</dbReference>
<accession>A0A1A8VQQ3</accession>
<dbReference type="InterPro" id="IPR001841">
    <property type="entry name" value="Znf_RING"/>
</dbReference>
<dbReference type="Proteomes" id="UP000078546">
    <property type="component" value="Unassembled WGS sequence"/>
</dbReference>
<dbReference type="InterPro" id="IPR018957">
    <property type="entry name" value="Znf_C3HC4_RING-type"/>
</dbReference>
<keyword evidence="4 6" id="KW-0863">Zinc-finger</keyword>
<dbReference type="CDD" id="cd16536">
    <property type="entry name" value="RING-HC_RNF10"/>
    <property type="match status" value="1"/>
</dbReference>
<dbReference type="Pfam" id="PF00097">
    <property type="entry name" value="zf-C3HC4"/>
    <property type="match status" value="1"/>
</dbReference>
<feature type="region of interest" description="Disordered" evidence="7">
    <location>
        <begin position="114"/>
        <end position="184"/>
    </location>
</feature>
<dbReference type="PROSITE" id="PS50089">
    <property type="entry name" value="ZF_RING_2"/>
    <property type="match status" value="1"/>
</dbReference>
<dbReference type="PANTHER" id="PTHR12983">
    <property type="entry name" value="RING FINGER 10 FAMILY MEMBER"/>
    <property type="match status" value="1"/>
</dbReference>
<dbReference type="GO" id="GO:0008270">
    <property type="term" value="F:zinc ion binding"/>
    <property type="evidence" value="ECO:0007669"/>
    <property type="project" value="UniProtKB-KW"/>
</dbReference>
<reference evidence="11 12" key="2">
    <citation type="submission" date="2016-05" db="EMBL/GenBank/DDBJ databases">
        <authorList>
            <person name="Naeem Raeece"/>
        </authorList>
    </citation>
    <scope>NUCLEOTIDE SEQUENCE [LARGE SCALE GENOMIC DNA]</scope>
</reference>
<feature type="compositionally biased region" description="Basic and acidic residues" evidence="7">
    <location>
        <begin position="522"/>
        <end position="538"/>
    </location>
</feature>
<evidence type="ECO:0000256" key="4">
    <source>
        <dbReference type="ARBA" id="ARBA00022771"/>
    </source>
</evidence>
<protein>
    <recommendedName>
        <fullName evidence="8">RING-type domain-containing protein</fullName>
    </recommendedName>
</protein>
<dbReference type="EMBL" id="FLQV01000282">
    <property type="protein sequence ID" value="SBS87892.1"/>
    <property type="molecule type" value="Genomic_DNA"/>
</dbReference>
<keyword evidence="2" id="KW-0963">Cytoplasm</keyword>
<evidence type="ECO:0000256" key="1">
    <source>
        <dbReference type="ARBA" id="ARBA00004496"/>
    </source>
</evidence>
<dbReference type="SMART" id="SM00184">
    <property type="entry name" value="RING"/>
    <property type="match status" value="1"/>
</dbReference>
<proteinExistence type="predicted"/>
<dbReference type="EMBL" id="FLQU01000224">
    <property type="protein sequence ID" value="SBS82788.1"/>
    <property type="molecule type" value="Genomic_DNA"/>
</dbReference>
<dbReference type="InterPro" id="IPR013083">
    <property type="entry name" value="Znf_RING/FYVE/PHD"/>
</dbReference>
<evidence type="ECO:0000256" key="2">
    <source>
        <dbReference type="ARBA" id="ARBA00022490"/>
    </source>
</evidence>
<name>A0A1A8VQQ3_PLAOA</name>
<keyword evidence="3" id="KW-0479">Metal-binding</keyword>
<gene>
    <name evidence="10" type="ORF">POVCU1_015360</name>
    <name evidence="9" type="ORF">POVCU2_0017100</name>
</gene>
<dbReference type="InterPro" id="IPR039739">
    <property type="entry name" value="MAG2/RNF10"/>
</dbReference>
<evidence type="ECO:0000256" key="3">
    <source>
        <dbReference type="ARBA" id="ARBA00022723"/>
    </source>
</evidence>
<evidence type="ECO:0000313" key="11">
    <source>
        <dbReference type="Proteomes" id="UP000078546"/>
    </source>
</evidence>
<evidence type="ECO:0000256" key="5">
    <source>
        <dbReference type="ARBA" id="ARBA00022833"/>
    </source>
</evidence>
<evidence type="ECO:0000256" key="7">
    <source>
        <dbReference type="SAM" id="MobiDB-lite"/>
    </source>
</evidence>
<sequence>MDNETFNLKKDDLLNREETIKNMCVPVYQKDTVDMKENIEKSQFFPDSINHTDKNLFAIGDRAYTQFSVLNSSNKGEKVNKICASQNGFVQTGQVVDSGELILQRERYPSECIPSERYPSERYPSECIPSERYPSERYPSERYPSEHSSESEPTLGEENTPEEYADGGDIHLNGDKKWGNKRGKKKKKGVNLNYIVHYNRYQPTRIPIFKKNNIPMVKKNKIKNQYINCNFRYYVKEKNYLTHNVDDNINWEQIEKVDYIIFDHICLTCPICLENNIISPRITKCRHIFCFFCILKYFIDEEKKTWKKCPICFEIINENDLRSVKFHYVKNYNIKDNINLCLLYTENKKINLKSNRLFFNNTFNITNNNFVKKKVQNYEKNKIIDYKYILNIDYMNKNLITFSKNHSEQILKLNLNLGVQFSKFFYIYNPLALWIKDLNIFNFILINKKKNILVSDDNIIQKAIQNIKLKISDYLNIPIEEFNPELHIDENTFDCFYLYDNLAHDVYGSIEQIRKEMEMETELSKGHKLEQEKRRNSTLERSNSEQTQELKYVDHHCPIYKWHKKFSNFPIETYFYQCIDGQCIFLDPFILKLLFFECDNDMNRMPKFLCNRKITYIESFELDEKTRNRYPILSHLPLGVNVLFISVNLDDILSEKTKKHFAKEITERRKKHITTLRKKVSEEKYFKLLAEEEIDRKEKQYWNLPSNTISIQNDSIGMSSNSLRISNHVKGEKYFHGELYDATMKFGSSPIVEELENVTNLDNVKYKDKMNEHVQRNDCSCINPNWKKKNAKKNNTKYSNDETSEKNVKWVDETNNGVKMPKSTFLEIAKRKCDVNDIKLDEFKKKEENFSLGTGPVSINLMDLISKKTPKKKKKK</sequence>
<feature type="domain" description="RING-type" evidence="8">
    <location>
        <begin position="269"/>
        <end position="312"/>
    </location>
</feature>
<evidence type="ECO:0000256" key="6">
    <source>
        <dbReference type="PROSITE-ProRule" id="PRU00175"/>
    </source>
</evidence>
<feature type="region of interest" description="Disordered" evidence="7">
    <location>
        <begin position="522"/>
        <end position="547"/>
    </location>
</feature>
<dbReference type="PROSITE" id="PS00518">
    <property type="entry name" value="ZF_RING_1"/>
    <property type="match status" value="1"/>
</dbReference>
<dbReference type="GO" id="GO:0045944">
    <property type="term" value="P:positive regulation of transcription by RNA polymerase II"/>
    <property type="evidence" value="ECO:0007669"/>
    <property type="project" value="TreeGrafter"/>
</dbReference>